<dbReference type="AlphaFoldDB" id="A0A9N9UFP4"/>
<comment type="caution">
    <text evidence="1">The sequence shown here is derived from an EMBL/GenBank/DDBJ whole genome shotgun (WGS) entry which is preliminary data.</text>
</comment>
<proteinExistence type="predicted"/>
<name>A0A9N9UFP4_9HYPO</name>
<reference evidence="1 2" key="2">
    <citation type="submission" date="2021-10" db="EMBL/GenBank/DDBJ databases">
        <authorList>
            <person name="Piombo E."/>
        </authorList>
    </citation>
    <scope>NUCLEOTIDE SEQUENCE [LARGE SCALE GENOMIC DNA]</scope>
</reference>
<gene>
    <name evidence="1" type="ORF">CBYS24578_00013733</name>
</gene>
<protein>
    <submittedName>
        <fullName evidence="1">Uncharacterized protein</fullName>
    </submittedName>
</protein>
<reference evidence="2" key="1">
    <citation type="submission" date="2019-06" db="EMBL/GenBank/DDBJ databases">
        <authorList>
            <person name="Broberg M."/>
        </authorList>
    </citation>
    <scope>NUCLEOTIDE SEQUENCE [LARGE SCALE GENOMIC DNA]</scope>
</reference>
<dbReference type="EMBL" id="CABFNO020001407">
    <property type="protein sequence ID" value="CAG9987092.1"/>
    <property type="molecule type" value="Genomic_DNA"/>
</dbReference>
<accession>A0A9N9UFP4</accession>
<organism evidence="1 2">
    <name type="scientific">Clonostachys byssicola</name>
    <dbReference type="NCBI Taxonomy" id="160290"/>
    <lineage>
        <taxon>Eukaryota</taxon>
        <taxon>Fungi</taxon>
        <taxon>Dikarya</taxon>
        <taxon>Ascomycota</taxon>
        <taxon>Pezizomycotina</taxon>
        <taxon>Sordariomycetes</taxon>
        <taxon>Hypocreomycetidae</taxon>
        <taxon>Hypocreales</taxon>
        <taxon>Bionectriaceae</taxon>
        <taxon>Clonostachys</taxon>
    </lineage>
</organism>
<keyword evidence="2" id="KW-1185">Reference proteome</keyword>
<sequence>MRPVTISGTRDVYREENWPRYAATDKEYATQNLEIPQEEEPIQRAMIQDEGIRDFEEWFDPFEDFIG</sequence>
<evidence type="ECO:0000313" key="1">
    <source>
        <dbReference type="EMBL" id="CAG9987092.1"/>
    </source>
</evidence>
<dbReference type="Proteomes" id="UP000754883">
    <property type="component" value="Unassembled WGS sequence"/>
</dbReference>
<evidence type="ECO:0000313" key="2">
    <source>
        <dbReference type="Proteomes" id="UP000754883"/>
    </source>
</evidence>